<feature type="transmembrane region" description="Helical" evidence="1">
    <location>
        <begin position="12"/>
        <end position="31"/>
    </location>
</feature>
<comment type="caution">
    <text evidence="2">The sequence shown here is derived from an EMBL/GenBank/DDBJ whole genome shotgun (WGS) entry which is preliminary data.</text>
</comment>
<dbReference type="InterPro" id="IPR036366">
    <property type="entry name" value="PGBDSf"/>
</dbReference>
<keyword evidence="1" id="KW-0472">Membrane</keyword>
<dbReference type="Gene3D" id="1.10.101.10">
    <property type="entry name" value="PGBD-like superfamily/PGBD"/>
    <property type="match status" value="1"/>
</dbReference>
<dbReference type="EMBL" id="MFLP01000030">
    <property type="protein sequence ID" value="OGG69576.1"/>
    <property type="molecule type" value="Genomic_DNA"/>
</dbReference>
<organism evidence="2 3">
    <name type="scientific">Candidatus Kaiserbacteria bacterium RIFCSPHIGHO2_12_FULL_53_13</name>
    <dbReference type="NCBI Taxonomy" id="1798502"/>
    <lineage>
        <taxon>Bacteria</taxon>
        <taxon>Candidatus Kaiseribacteriota</taxon>
    </lineage>
</organism>
<evidence type="ECO:0000313" key="3">
    <source>
        <dbReference type="Proteomes" id="UP000176689"/>
    </source>
</evidence>
<evidence type="ECO:0000313" key="2">
    <source>
        <dbReference type="EMBL" id="OGG69576.1"/>
    </source>
</evidence>
<reference evidence="2 3" key="1">
    <citation type="journal article" date="2016" name="Nat. Commun.">
        <title>Thousands of microbial genomes shed light on interconnected biogeochemical processes in an aquifer system.</title>
        <authorList>
            <person name="Anantharaman K."/>
            <person name="Brown C.T."/>
            <person name="Hug L.A."/>
            <person name="Sharon I."/>
            <person name="Castelle C.J."/>
            <person name="Probst A.J."/>
            <person name="Thomas B.C."/>
            <person name="Singh A."/>
            <person name="Wilkins M.J."/>
            <person name="Karaoz U."/>
            <person name="Brodie E.L."/>
            <person name="Williams K.H."/>
            <person name="Hubbard S.S."/>
            <person name="Banfield J.F."/>
        </authorList>
    </citation>
    <scope>NUCLEOTIDE SEQUENCE [LARGE SCALE GENOMIC DNA]</scope>
</reference>
<dbReference type="AlphaFoldDB" id="A0A1F6E7F5"/>
<dbReference type="InterPro" id="IPR036365">
    <property type="entry name" value="PGBD-like_sf"/>
</dbReference>
<evidence type="ECO:0000256" key="1">
    <source>
        <dbReference type="SAM" id="Phobius"/>
    </source>
</evidence>
<dbReference type="Proteomes" id="UP000176689">
    <property type="component" value="Unassembled WGS sequence"/>
</dbReference>
<sequence length="486" mass="51507">MERLAQERLTEFVLSFVGVCAIILLFIPIVARAEISQSACPFSWTRNLKIGSAGADVMKLQQFLNSDPDTAIALSGVGSAGNESDSYGQLTKRAVTKFQERYASEILTPNGLAKGTGVVGVSTRAKLNALCATPTATQQASTLVQTLSSPLTITEPAALVVSPIEQPASTIAPQQALYVPFTNFELSARGADLTVNSIIVQRTGPSSNSIFDYLSLLDGEGNELSYAYLHNDHKAVFKFKKPLDIRVAEPLALSIAGNMAWDLSEHSGEAAILQVIAIDASAPVEGQLPVRGTSQNANSSLQIGTASAALSQYDPNNATTRYVNDTAIKFSGIRITAGSAENLELYSITWRQSGTAIDADISNVKVVVDEHSYPTEVDDRNYTATFTEGILISKGNSLDVYIEGDIGTTGANRTVKFDIDSAADIYLVGQSYGYGIYTLPGGNTDVAGNSVFLTEDGSTDTDSITPFFSGSVTTISGGAVNYIGRN</sequence>
<keyword evidence="1" id="KW-0812">Transmembrane</keyword>
<keyword evidence="1" id="KW-1133">Transmembrane helix</keyword>
<gene>
    <name evidence="2" type="ORF">A3F27_00450</name>
</gene>
<proteinExistence type="predicted"/>
<accession>A0A1F6E7F5</accession>
<evidence type="ECO:0008006" key="4">
    <source>
        <dbReference type="Google" id="ProtNLM"/>
    </source>
</evidence>
<name>A0A1F6E7F5_9BACT</name>
<protein>
    <recommendedName>
        <fullName evidence="4">Peptidoglycan binding-like domain-containing protein</fullName>
    </recommendedName>
</protein>
<dbReference type="SUPFAM" id="SSF47090">
    <property type="entry name" value="PGBD-like"/>
    <property type="match status" value="1"/>
</dbReference>